<name>A0AAD1Y7M5_EUPCR</name>
<organism evidence="1 2">
    <name type="scientific">Euplotes crassus</name>
    <dbReference type="NCBI Taxonomy" id="5936"/>
    <lineage>
        <taxon>Eukaryota</taxon>
        <taxon>Sar</taxon>
        <taxon>Alveolata</taxon>
        <taxon>Ciliophora</taxon>
        <taxon>Intramacronucleata</taxon>
        <taxon>Spirotrichea</taxon>
        <taxon>Hypotrichia</taxon>
        <taxon>Euplotida</taxon>
        <taxon>Euplotidae</taxon>
        <taxon>Moneuplotes</taxon>
    </lineage>
</organism>
<sequence>MKNKIVALPPQDVMKEDQKERMKAKNHNVSRDLQKASRIWDTFFHMIIKFKLYRLQTKGAESQGKKLILTIFGNLRDFFLKYFDGLKKNAQIDKMNMKDIQIVENNIEFICCKIQEYKDKLANMTKQDKELSCLIGGTEHKKDYIDLGQSSSLNKMITQTLVGCLHLKTNFINKRRLVLCIQEQLLLSESVITQDWQSYKIPETSVHYILRNSLDNHYEYPCGSDVNKVLVSKTLCLLPYFFSKDAIIPGYTLPFREYVYPEEEKEADSLPKNTRNIIPSSHLFMMRKSLHKDLKGKEDRFEDNRFWLKFGDKVLKITTHMLSQYVSLLSMQAEGSTKGNEMEILGCKIYISEARRVNFVIDLRYLSLIIQNYTILLAYASTFCTNGILNYYFNSIIYSLKNQVAIILKLEVCLSIPPESDLSNPFCEMFELKSVDNLSKYLTSDPPVSPLDFNHQLSAFNNFNADISEIDQTQKLSKLNFLITGSKDNLNFEIEDLSRFIQTRPSPEEFIFMALSGLTTITEVHEEQTSKSKHLERTIAHTILKITPQLLTCHQESLNLGNLAESPLLEDSENPLNTSS</sequence>
<dbReference type="EMBL" id="CAMPGE010028644">
    <property type="protein sequence ID" value="CAI2386154.1"/>
    <property type="molecule type" value="Genomic_DNA"/>
</dbReference>
<comment type="caution">
    <text evidence="1">The sequence shown here is derived from an EMBL/GenBank/DDBJ whole genome shotgun (WGS) entry which is preliminary data.</text>
</comment>
<keyword evidence="2" id="KW-1185">Reference proteome</keyword>
<proteinExistence type="predicted"/>
<accession>A0AAD1Y7M5</accession>
<evidence type="ECO:0000313" key="2">
    <source>
        <dbReference type="Proteomes" id="UP001295684"/>
    </source>
</evidence>
<dbReference type="AlphaFoldDB" id="A0AAD1Y7M5"/>
<protein>
    <submittedName>
        <fullName evidence="1">Uncharacterized protein</fullName>
    </submittedName>
</protein>
<gene>
    <name evidence="1" type="ORF">ECRASSUSDP1_LOCUS27758</name>
</gene>
<reference evidence="1" key="1">
    <citation type="submission" date="2023-07" db="EMBL/GenBank/DDBJ databases">
        <authorList>
            <consortium name="AG Swart"/>
            <person name="Singh M."/>
            <person name="Singh A."/>
            <person name="Seah K."/>
            <person name="Emmerich C."/>
        </authorList>
    </citation>
    <scope>NUCLEOTIDE SEQUENCE</scope>
    <source>
        <strain evidence="1">DP1</strain>
    </source>
</reference>
<evidence type="ECO:0000313" key="1">
    <source>
        <dbReference type="EMBL" id="CAI2386154.1"/>
    </source>
</evidence>
<dbReference type="Proteomes" id="UP001295684">
    <property type="component" value="Unassembled WGS sequence"/>
</dbReference>